<reference evidence="1" key="1">
    <citation type="journal article" date="2022" name="bioRxiv">
        <title>Genomics of Preaxostyla Flagellates Illuminates Evolutionary Transitions and the Path Towards Mitochondrial Loss.</title>
        <authorList>
            <person name="Novak L.V.F."/>
            <person name="Treitli S.C."/>
            <person name="Pyrih J."/>
            <person name="Halakuc P."/>
            <person name="Pipaliya S.V."/>
            <person name="Vacek V."/>
            <person name="Brzon O."/>
            <person name="Soukal P."/>
            <person name="Eme L."/>
            <person name="Dacks J.B."/>
            <person name="Karnkowska A."/>
            <person name="Elias M."/>
            <person name="Hampl V."/>
        </authorList>
    </citation>
    <scope>NUCLEOTIDE SEQUENCE</scope>
    <source>
        <strain evidence="1">RCP-MX</strain>
    </source>
</reference>
<protein>
    <submittedName>
        <fullName evidence="1">Uncharacterized protein</fullName>
    </submittedName>
</protein>
<comment type="caution">
    <text evidence="1">The sequence shown here is derived from an EMBL/GenBank/DDBJ whole genome shotgun (WGS) entry which is preliminary data.</text>
</comment>
<dbReference type="EMBL" id="JAPMOS010000255">
    <property type="protein sequence ID" value="KAJ4453495.1"/>
    <property type="molecule type" value="Genomic_DNA"/>
</dbReference>
<gene>
    <name evidence="1" type="ORF">PAPYR_12031</name>
</gene>
<dbReference type="Proteomes" id="UP001141327">
    <property type="component" value="Unassembled WGS sequence"/>
</dbReference>
<organism evidence="1 2">
    <name type="scientific">Paratrimastix pyriformis</name>
    <dbReference type="NCBI Taxonomy" id="342808"/>
    <lineage>
        <taxon>Eukaryota</taxon>
        <taxon>Metamonada</taxon>
        <taxon>Preaxostyla</taxon>
        <taxon>Paratrimastigidae</taxon>
        <taxon>Paratrimastix</taxon>
    </lineage>
</organism>
<name>A0ABQ8U9K3_9EUKA</name>
<evidence type="ECO:0000313" key="2">
    <source>
        <dbReference type="Proteomes" id="UP001141327"/>
    </source>
</evidence>
<proteinExistence type="predicted"/>
<accession>A0ABQ8U9K3</accession>
<keyword evidence="2" id="KW-1185">Reference proteome</keyword>
<evidence type="ECO:0000313" key="1">
    <source>
        <dbReference type="EMBL" id="KAJ4453495.1"/>
    </source>
</evidence>
<sequence length="189" mass="21186">MRIEPQAKVPFKGNWVIPNRKSLRRMAAQIGPSNELSQFKVARGRSRKRNKNYLSLLFPSAIVTPQTRKEDQILRFQVILLQSFKSTQLDETNASAVLLAVQVFSFLVWVCWGYPRLSSFSELVKEIDDSRGASSAFASQPPWPHRAAQAPAGRWRWGRGRGLRLPGLLNLAATGAFLPSSGPRDPSWA</sequence>